<evidence type="ECO:0000313" key="8">
    <source>
        <dbReference type="Proteomes" id="UP000199026"/>
    </source>
</evidence>
<gene>
    <name evidence="7" type="ORF">SAMN05444486_102412</name>
</gene>
<dbReference type="InterPro" id="IPR036651">
    <property type="entry name" value="Gln_synt_N_sf"/>
</dbReference>
<dbReference type="EMBL" id="FNPR01000002">
    <property type="protein sequence ID" value="SDY48712.1"/>
    <property type="molecule type" value="Genomic_DNA"/>
</dbReference>
<dbReference type="PANTHER" id="PTHR43785:SF12">
    <property type="entry name" value="TYPE-1 GLUTAMINE SYNTHETASE 2"/>
    <property type="match status" value="1"/>
</dbReference>
<dbReference type="SUPFAM" id="SSF54368">
    <property type="entry name" value="Glutamine synthetase, N-terminal domain"/>
    <property type="match status" value="1"/>
</dbReference>
<dbReference type="GO" id="GO:0006542">
    <property type="term" value="P:glutamine biosynthetic process"/>
    <property type="evidence" value="ECO:0007669"/>
    <property type="project" value="InterPro"/>
</dbReference>
<comment type="similarity">
    <text evidence="4 5">Belongs to the glutamine synthetase family.</text>
</comment>
<protein>
    <submittedName>
        <fullName evidence="7">Glutamate--putrescine ligase</fullName>
    </submittedName>
</protein>
<dbReference type="RefSeq" id="WP_089890189.1">
    <property type="nucleotide sequence ID" value="NZ_CALJFH010000025.1"/>
</dbReference>
<evidence type="ECO:0000256" key="5">
    <source>
        <dbReference type="RuleBase" id="RU000384"/>
    </source>
</evidence>
<dbReference type="GeneID" id="78124484"/>
<dbReference type="OrthoDB" id="9807095at2"/>
<dbReference type="Pfam" id="PF00120">
    <property type="entry name" value="Gln-synt_C"/>
    <property type="match status" value="1"/>
</dbReference>
<dbReference type="PANTHER" id="PTHR43785">
    <property type="entry name" value="GAMMA-GLUTAMYLPUTRESCINE SYNTHETASE"/>
    <property type="match status" value="1"/>
</dbReference>
<dbReference type="PROSITE" id="PS51987">
    <property type="entry name" value="GS_CATALYTIC"/>
    <property type="match status" value="1"/>
</dbReference>
<sequence length="437" mass="48184">MLPDLSSLRIAASDLNGRMRGKRLPADFMRKVENGAVRMPLSVLNVDIWGADIDDNPLVFETGDRDGYMQPTGRGAVPMPWLSDDAYLMPATMLKEDQTPFEGDPRRALERVLERYTAKGWEVRAAAEMEFYLVDDSGETPVQVKNPRTGRPLVGANILSLAELDAFEPFFNSLYRACDMMDIPAQTAISEVGTGQFEIDINHREAMEAADNAWLFKTMVKGIARQHNMAATFMPKPFAGDAGTGLHVHFSVVDADGNNVFDDGSEEGNDTLLHAVAGCLEAMRASTLVFAPHGPSYDRIVPGEHAPISVCWGYENRTAAIRIPAGPPAGRRIEHRIAGGDTNIYLHLAAVLGAAIDGIERKATPPAPITGNAYEGEHPELVTNWNDAIDLFENDPLIAQIFHPRLIENLVMTKRQELRLLADIPPEDHWMTYLETV</sequence>
<evidence type="ECO:0000313" key="7">
    <source>
        <dbReference type="EMBL" id="SDY48712.1"/>
    </source>
</evidence>
<evidence type="ECO:0000256" key="2">
    <source>
        <dbReference type="ARBA" id="ARBA00022598"/>
    </source>
</evidence>
<keyword evidence="3" id="KW-0460">Magnesium</keyword>
<accession>A0A1H3K955</accession>
<name>A0A1H3K955_9RHOB</name>
<comment type="cofactor">
    <cofactor evidence="1">
        <name>Mg(2+)</name>
        <dbReference type="ChEBI" id="CHEBI:18420"/>
    </cofactor>
</comment>
<dbReference type="GO" id="GO:0006598">
    <property type="term" value="P:polyamine catabolic process"/>
    <property type="evidence" value="ECO:0007669"/>
    <property type="project" value="TreeGrafter"/>
</dbReference>
<feature type="domain" description="GS catalytic" evidence="6">
    <location>
        <begin position="105"/>
        <end position="437"/>
    </location>
</feature>
<evidence type="ECO:0000256" key="3">
    <source>
        <dbReference type="ARBA" id="ARBA00022842"/>
    </source>
</evidence>
<proteinExistence type="inferred from homology"/>
<dbReference type="InterPro" id="IPR008146">
    <property type="entry name" value="Gln_synth_cat_dom"/>
</dbReference>
<dbReference type="GO" id="GO:0004356">
    <property type="term" value="F:glutamine synthetase activity"/>
    <property type="evidence" value="ECO:0007669"/>
    <property type="project" value="InterPro"/>
</dbReference>
<dbReference type="Proteomes" id="UP000199026">
    <property type="component" value="Unassembled WGS sequence"/>
</dbReference>
<reference evidence="7 8" key="1">
    <citation type="submission" date="2016-10" db="EMBL/GenBank/DDBJ databases">
        <authorList>
            <person name="de Groot N.N."/>
        </authorList>
    </citation>
    <scope>NUCLEOTIDE SEQUENCE [LARGE SCALE GENOMIC DNA]</scope>
    <source>
        <strain evidence="7 8">DSM 24677</strain>
    </source>
</reference>
<evidence type="ECO:0000256" key="1">
    <source>
        <dbReference type="ARBA" id="ARBA00001946"/>
    </source>
</evidence>
<dbReference type="InterPro" id="IPR027303">
    <property type="entry name" value="Gln_synth_gly_rich_site"/>
</dbReference>
<keyword evidence="8" id="KW-1185">Reference proteome</keyword>
<organism evidence="7 8">
    <name type="scientific">Lentibacter algarum</name>
    <dbReference type="NCBI Taxonomy" id="576131"/>
    <lineage>
        <taxon>Bacteria</taxon>
        <taxon>Pseudomonadati</taxon>
        <taxon>Pseudomonadota</taxon>
        <taxon>Alphaproteobacteria</taxon>
        <taxon>Rhodobacterales</taxon>
        <taxon>Roseobacteraceae</taxon>
        <taxon>Lentibacter</taxon>
    </lineage>
</organism>
<dbReference type="STRING" id="576131.SAMN05444486_102412"/>
<dbReference type="AlphaFoldDB" id="A0A1H3K955"/>
<evidence type="ECO:0000259" key="6">
    <source>
        <dbReference type="PROSITE" id="PS51987"/>
    </source>
</evidence>
<dbReference type="Gene3D" id="3.30.590.10">
    <property type="entry name" value="Glutamine synthetase/guanido kinase, catalytic domain"/>
    <property type="match status" value="1"/>
</dbReference>
<dbReference type="SMART" id="SM01230">
    <property type="entry name" value="Gln-synt_C"/>
    <property type="match status" value="1"/>
</dbReference>
<dbReference type="InterPro" id="IPR014746">
    <property type="entry name" value="Gln_synth/guanido_kin_cat_dom"/>
</dbReference>
<evidence type="ECO:0000256" key="4">
    <source>
        <dbReference type="PROSITE-ProRule" id="PRU01331"/>
    </source>
</evidence>
<keyword evidence="2 7" id="KW-0436">Ligase</keyword>
<dbReference type="SUPFAM" id="SSF55931">
    <property type="entry name" value="Glutamine synthetase/guanido kinase"/>
    <property type="match status" value="1"/>
</dbReference>
<dbReference type="PROSITE" id="PS00181">
    <property type="entry name" value="GLNA_ATP"/>
    <property type="match status" value="1"/>
</dbReference>